<dbReference type="EMBL" id="FOJW01000012">
    <property type="protein sequence ID" value="SFB25904.1"/>
    <property type="molecule type" value="Genomic_DNA"/>
</dbReference>
<dbReference type="PANTHER" id="PTHR41307">
    <property type="entry name" value="MEMBRANE PROTEIN-RELATED"/>
    <property type="match status" value="1"/>
</dbReference>
<protein>
    <submittedName>
        <fullName evidence="4">Uncharacterized membrane-anchored protein</fullName>
    </submittedName>
</protein>
<feature type="transmembrane region" description="Helical" evidence="2">
    <location>
        <begin position="226"/>
        <end position="244"/>
    </location>
</feature>
<keyword evidence="2" id="KW-1133">Transmembrane helix</keyword>
<feature type="transmembrane region" description="Helical" evidence="2">
    <location>
        <begin position="111"/>
        <end position="133"/>
    </location>
</feature>
<keyword evidence="2" id="KW-0812">Transmembrane</keyword>
<dbReference type="Pfam" id="PF08006">
    <property type="entry name" value="HAAS_TM"/>
    <property type="match status" value="1"/>
</dbReference>
<feature type="transmembrane region" description="Helical" evidence="2">
    <location>
        <begin position="171"/>
        <end position="193"/>
    </location>
</feature>
<evidence type="ECO:0000256" key="2">
    <source>
        <dbReference type="SAM" id="Phobius"/>
    </source>
</evidence>
<dbReference type="STRING" id="237679.SAMN04488072_1125"/>
<accession>A0A1I0ZJS6</accession>
<dbReference type="Proteomes" id="UP000198642">
    <property type="component" value="Unassembled WGS sequence"/>
</dbReference>
<gene>
    <name evidence="4" type="ORF">SAMN04488072_1125</name>
</gene>
<feature type="transmembrane region" description="Helical" evidence="2">
    <location>
        <begin position="145"/>
        <end position="165"/>
    </location>
</feature>
<dbReference type="OrthoDB" id="1750748at2"/>
<name>A0A1I0ZJS6_9BACI</name>
<dbReference type="SUPFAM" id="SSF158560">
    <property type="entry name" value="BH3980-like"/>
    <property type="match status" value="1"/>
</dbReference>
<dbReference type="Gene3D" id="1.10.1900.10">
    <property type="entry name" value="c-terminal domain of poly(a) binding protein"/>
    <property type="match status" value="1"/>
</dbReference>
<feature type="transmembrane region" description="Helical" evidence="2">
    <location>
        <begin position="200"/>
        <end position="220"/>
    </location>
</feature>
<feature type="transmembrane region" description="Helical" evidence="2">
    <location>
        <begin position="79"/>
        <end position="96"/>
    </location>
</feature>
<keyword evidence="2" id="KW-0472">Membrane</keyword>
<dbReference type="PANTHER" id="PTHR41307:SF1">
    <property type="entry name" value="MEMBRANE PROTEIN"/>
    <property type="match status" value="1"/>
</dbReference>
<keyword evidence="5" id="KW-1185">Reference proteome</keyword>
<feature type="domain" description="HAAS transmembrane region" evidence="3">
    <location>
        <begin position="95"/>
        <end position="206"/>
    </location>
</feature>
<dbReference type="Pfam" id="PF22564">
    <property type="entry name" value="HAAS"/>
    <property type="match status" value="1"/>
</dbReference>
<organism evidence="4 5">
    <name type="scientific">Lentibacillus halodurans</name>
    <dbReference type="NCBI Taxonomy" id="237679"/>
    <lineage>
        <taxon>Bacteria</taxon>
        <taxon>Bacillati</taxon>
        <taxon>Bacillota</taxon>
        <taxon>Bacilli</taxon>
        <taxon>Bacillales</taxon>
        <taxon>Bacillaceae</taxon>
        <taxon>Lentibacillus</taxon>
    </lineage>
</organism>
<dbReference type="AlphaFoldDB" id="A0A1I0ZJS6"/>
<feature type="coiled-coil region" evidence="1">
    <location>
        <begin position="29"/>
        <end position="56"/>
    </location>
</feature>
<evidence type="ECO:0000256" key="1">
    <source>
        <dbReference type="SAM" id="Coils"/>
    </source>
</evidence>
<evidence type="ECO:0000313" key="5">
    <source>
        <dbReference type="Proteomes" id="UP000198642"/>
    </source>
</evidence>
<keyword evidence="1" id="KW-0175">Coiled coil</keyword>
<dbReference type="InterPro" id="IPR012963">
    <property type="entry name" value="HAAS_TM"/>
</dbReference>
<dbReference type="RefSeq" id="WP_090239455.1">
    <property type="nucleotide sequence ID" value="NZ_FOJW01000012.1"/>
</dbReference>
<sequence>MPGKTELSTKSREFLEDLRVYLFSNGKNSDDIQDIVEELEVHLMEAEKEGKSVEKIIGHSPKEYMEQLSNELAADYKSWFKYVMLIILGSFSFSLANDLFEGTLSYSVLELIGHVVLGVIFIFGMLMTFKYIVGNKLSKWKELSIFFVLGIIPIGLFVGLTYINRAVETPMIYFGTAGTILTAVITVVFLIAVSWWAKTWVLPIVLTMLLLPEYLFRLTAMVQETQMILSTVASFGGIGVYMFIDSKMNKAS</sequence>
<reference evidence="4 5" key="1">
    <citation type="submission" date="2016-10" db="EMBL/GenBank/DDBJ databases">
        <authorList>
            <person name="de Groot N.N."/>
        </authorList>
    </citation>
    <scope>NUCLEOTIDE SEQUENCE [LARGE SCALE GENOMIC DNA]</scope>
    <source>
        <strain evidence="4 5">CGMCC 1.3702</strain>
    </source>
</reference>
<proteinExistence type="predicted"/>
<evidence type="ECO:0000313" key="4">
    <source>
        <dbReference type="EMBL" id="SFB25904.1"/>
    </source>
</evidence>
<evidence type="ECO:0000259" key="3">
    <source>
        <dbReference type="Pfam" id="PF08006"/>
    </source>
</evidence>